<dbReference type="EMBL" id="LAZR01028967">
    <property type="protein sequence ID" value="KKL60970.1"/>
    <property type="molecule type" value="Genomic_DNA"/>
</dbReference>
<protein>
    <submittedName>
        <fullName evidence="1">Uncharacterized protein</fullName>
    </submittedName>
</protein>
<gene>
    <name evidence="1" type="ORF">LCGC14_2199980</name>
</gene>
<dbReference type="AlphaFoldDB" id="A0A0F9FUC5"/>
<reference evidence="1" key="1">
    <citation type="journal article" date="2015" name="Nature">
        <title>Complex archaea that bridge the gap between prokaryotes and eukaryotes.</title>
        <authorList>
            <person name="Spang A."/>
            <person name="Saw J.H."/>
            <person name="Jorgensen S.L."/>
            <person name="Zaremba-Niedzwiedzka K."/>
            <person name="Martijn J."/>
            <person name="Lind A.E."/>
            <person name="van Eijk R."/>
            <person name="Schleper C."/>
            <person name="Guy L."/>
            <person name="Ettema T.J."/>
        </authorList>
    </citation>
    <scope>NUCLEOTIDE SEQUENCE</scope>
</reference>
<proteinExistence type="predicted"/>
<name>A0A0F9FUC5_9ZZZZ</name>
<comment type="caution">
    <text evidence="1">The sequence shown here is derived from an EMBL/GenBank/DDBJ whole genome shotgun (WGS) entry which is preliminary data.</text>
</comment>
<organism evidence="1">
    <name type="scientific">marine sediment metagenome</name>
    <dbReference type="NCBI Taxonomy" id="412755"/>
    <lineage>
        <taxon>unclassified sequences</taxon>
        <taxon>metagenomes</taxon>
        <taxon>ecological metagenomes</taxon>
    </lineage>
</organism>
<sequence length="70" mass="8166">MSIPKSDNTLCYNSSMKRFFFSSGGENPIIELEHGRMRIGCWYITLEAFSTLGDKWVEFRDENNKLRIQG</sequence>
<accession>A0A0F9FUC5</accession>
<evidence type="ECO:0000313" key="1">
    <source>
        <dbReference type="EMBL" id="KKL60970.1"/>
    </source>
</evidence>